<dbReference type="OrthoDB" id="9811110at2"/>
<dbReference type="AlphaFoldDB" id="A0A4R2LC04"/>
<evidence type="ECO:0000256" key="6">
    <source>
        <dbReference type="ARBA" id="ARBA00023136"/>
    </source>
</evidence>
<keyword evidence="5 7" id="KW-1133">Transmembrane helix</keyword>
<dbReference type="EMBL" id="SLXA01000011">
    <property type="protein sequence ID" value="TCO83936.1"/>
    <property type="molecule type" value="Genomic_DNA"/>
</dbReference>
<feature type="transmembrane region" description="Helical" evidence="7">
    <location>
        <begin position="397"/>
        <end position="415"/>
    </location>
</feature>
<feature type="transmembrane region" description="Helical" evidence="7">
    <location>
        <begin position="366"/>
        <end position="390"/>
    </location>
</feature>
<keyword evidence="9" id="KW-1185">Reference proteome</keyword>
<feature type="transmembrane region" description="Helical" evidence="7">
    <location>
        <begin position="247"/>
        <end position="272"/>
    </location>
</feature>
<feature type="transmembrane region" description="Helical" evidence="7">
    <location>
        <begin position="169"/>
        <end position="194"/>
    </location>
</feature>
<dbReference type="PANTHER" id="PTHR43549">
    <property type="entry name" value="MULTIDRUG RESISTANCE PROTEIN YPNP-RELATED"/>
    <property type="match status" value="1"/>
</dbReference>
<dbReference type="Pfam" id="PF01554">
    <property type="entry name" value="MatE"/>
    <property type="match status" value="2"/>
</dbReference>
<keyword evidence="6 7" id="KW-0472">Membrane</keyword>
<gene>
    <name evidence="8" type="ORF">EV212_11188</name>
</gene>
<dbReference type="PANTHER" id="PTHR43549:SF3">
    <property type="entry name" value="MULTIDRUG RESISTANCE PROTEIN YPNP-RELATED"/>
    <property type="match status" value="1"/>
</dbReference>
<comment type="subcellular location">
    <subcellularLocation>
        <location evidence="1">Cell membrane</location>
        <topology evidence="1">Multi-pass membrane protein</topology>
    </subcellularLocation>
</comment>
<dbReference type="NCBIfam" id="TIGR00797">
    <property type="entry name" value="matE"/>
    <property type="match status" value="1"/>
</dbReference>
<organism evidence="8 9">
    <name type="scientific">Frisingicoccus caecimuris</name>
    <dbReference type="NCBI Taxonomy" id="1796636"/>
    <lineage>
        <taxon>Bacteria</taxon>
        <taxon>Bacillati</taxon>
        <taxon>Bacillota</taxon>
        <taxon>Clostridia</taxon>
        <taxon>Lachnospirales</taxon>
        <taxon>Lachnospiraceae</taxon>
        <taxon>Frisingicoccus</taxon>
    </lineage>
</organism>
<reference evidence="8 9" key="1">
    <citation type="submission" date="2019-03" db="EMBL/GenBank/DDBJ databases">
        <title>Genomic Encyclopedia of Type Strains, Phase IV (KMG-IV): sequencing the most valuable type-strain genomes for metagenomic binning, comparative biology and taxonomic classification.</title>
        <authorList>
            <person name="Goeker M."/>
        </authorList>
    </citation>
    <scope>NUCLEOTIDE SEQUENCE [LARGE SCALE GENOMIC DNA]</scope>
    <source>
        <strain evidence="8 9">DSM 28559</strain>
    </source>
</reference>
<feature type="transmembrane region" description="Helical" evidence="7">
    <location>
        <begin position="206"/>
        <end position="226"/>
    </location>
</feature>
<evidence type="ECO:0000256" key="3">
    <source>
        <dbReference type="ARBA" id="ARBA00022475"/>
    </source>
</evidence>
<keyword evidence="4 7" id="KW-0812">Transmembrane</keyword>
<feature type="transmembrane region" description="Helical" evidence="7">
    <location>
        <begin position="104"/>
        <end position="125"/>
    </location>
</feature>
<keyword evidence="3" id="KW-1003">Cell membrane</keyword>
<evidence type="ECO:0000256" key="2">
    <source>
        <dbReference type="ARBA" id="ARBA00022448"/>
    </source>
</evidence>
<feature type="transmembrane region" description="Helical" evidence="7">
    <location>
        <begin position="427"/>
        <end position="448"/>
    </location>
</feature>
<feature type="transmembrane region" description="Helical" evidence="7">
    <location>
        <begin position="20"/>
        <end position="39"/>
    </location>
</feature>
<evidence type="ECO:0000313" key="8">
    <source>
        <dbReference type="EMBL" id="TCO83936.1"/>
    </source>
</evidence>
<evidence type="ECO:0000256" key="1">
    <source>
        <dbReference type="ARBA" id="ARBA00004651"/>
    </source>
</evidence>
<feature type="transmembrane region" description="Helical" evidence="7">
    <location>
        <begin position="326"/>
        <end position="346"/>
    </location>
</feature>
<accession>A0A4R2LC04</accession>
<feature type="transmembrane region" description="Helical" evidence="7">
    <location>
        <begin position="59"/>
        <end position="83"/>
    </location>
</feature>
<comment type="caution">
    <text evidence="8">The sequence shown here is derived from an EMBL/GenBank/DDBJ whole genome shotgun (WGS) entry which is preliminary data.</text>
</comment>
<evidence type="ECO:0000313" key="9">
    <source>
        <dbReference type="Proteomes" id="UP000295711"/>
    </source>
</evidence>
<dbReference type="PIRSF" id="PIRSF006603">
    <property type="entry name" value="DinF"/>
    <property type="match status" value="1"/>
</dbReference>
<dbReference type="GO" id="GO:0042910">
    <property type="term" value="F:xenobiotic transmembrane transporter activity"/>
    <property type="evidence" value="ECO:0007669"/>
    <property type="project" value="InterPro"/>
</dbReference>
<dbReference type="GO" id="GO:0005886">
    <property type="term" value="C:plasma membrane"/>
    <property type="evidence" value="ECO:0007669"/>
    <property type="project" value="UniProtKB-SubCell"/>
</dbReference>
<evidence type="ECO:0000256" key="4">
    <source>
        <dbReference type="ARBA" id="ARBA00022692"/>
    </source>
</evidence>
<evidence type="ECO:0000256" key="5">
    <source>
        <dbReference type="ARBA" id="ARBA00022989"/>
    </source>
</evidence>
<evidence type="ECO:0000256" key="7">
    <source>
        <dbReference type="SAM" id="Phobius"/>
    </source>
</evidence>
<sequence>MEQTVKTDKMGQMPVNKLMLTMGLPMIISMVLQALYNIVDSAFISNMAENGEAALTALTLAFPMQMLMVAIGIGTGVGTNALLAKSLGQGNKEKASNVAGNSQFLALIIYIVFLLFGIFGVRFYISTQTTNELIYHMGVDYLTICCVLSPGIVFFSVYEKLLQACGHSVFSTIAQIAGAVTNIILDPIMIYGLFGCPEMGVKGAAYATVLGQCVSWILALIFHLKVNKDIVNKRRYFKPSAAVIKGIYAIGLPAIIAQALMSIMTYGLNIILGTVGENMVTAYGLYYKIQQFILFAAFGLRDAITPIVSFSHGMGSRSRIRDGIKYGLFYTFVIMLIGTVVVEAFAGPLARVFGLSGETEMLCVSAMRIISLSFIFAGVNIALQGVFQALDGGPESLLVSLCRQLIFVLPVAWGFAQIVRKSSGASWLLWTTFPIAEIITAIVACLLMRRINKKVEVLAHE</sequence>
<protein>
    <submittedName>
        <fullName evidence="8">Putative MATE family efflux protein</fullName>
    </submittedName>
</protein>
<dbReference type="InterPro" id="IPR052031">
    <property type="entry name" value="Membrane_Transporter-Flippase"/>
</dbReference>
<dbReference type="InterPro" id="IPR048279">
    <property type="entry name" value="MdtK-like"/>
</dbReference>
<dbReference type="Proteomes" id="UP000295711">
    <property type="component" value="Unassembled WGS sequence"/>
</dbReference>
<dbReference type="RefSeq" id="WP_132092964.1">
    <property type="nucleotide sequence ID" value="NZ_JANKAQ010000012.1"/>
</dbReference>
<dbReference type="GO" id="GO:0015297">
    <property type="term" value="F:antiporter activity"/>
    <property type="evidence" value="ECO:0007669"/>
    <property type="project" value="InterPro"/>
</dbReference>
<feature type="transmembrane region" description="Helical" evidence="7">
    <location>
        <begin position="137"/>
        <end position="157"/>
    </location>
</feature>
<dbReference type="InterPro" id="IPR002528">
    <property type="entry name" value="MATE_fam"/>
</dbReference>
<proteinExistence type="predicted"/>
<feature type="transmembrane region" description="Helical" evidence="7">
    <location>
        <begin position="292"/>
        <end position="314"/>
    </location>
</feature>
<name>A0A4R2LC04_9FIRM</name>
<keyword evidence="2" id="KW-0813">Transport</keyword>